<evidence type="ECO:0000256" key="6">
    <source>
        <dbReference type="ARBA" id="ARBA00022840"/>
    </source>
</evidence>
<dbReference type="NCBIfam" id="TIGR01251">
    <property type="entry name" value="ribP_PPkin"/>
    <property type="match status" value="1"/>
</dbReference>
<keyword evidence="2 11" id="KW-0808">Transferase</keyword>
<comment type="caution">
    <text evidence="11">The sequence shown here is derived from an EMBL/GenBank/DDBJ whole genome shotgun (WGS) entry which is preliminary data.</text>
</comment>
<dbReference type="GO" id="GO:0016301">
    <property type="term" value="F:kinase activity"/>
    <property type="evidence" value="ECO:0007669"/>
    <property type="project" value="UniProtKB-KW"/>
</dbReference>
<feature type="domain" description="Phosphoribosyltransferase" evidence="9">
    <location>
        <begin position="151"/>
        <end position="244"/>
    </location>
</feature>
<evidence type="ECO:0000256" key="5">
    <source>
        <dbReference type="ARBA" id="ARBA00022777"/>
    </source>
</evidence>
<dbReference type="SUPFAM" id="SSF53271">
    <property type="entry name" value="PRTase-like"/>
    <property type="match status" value="1"/>
</dbReference>
<dbReference type="GO" id="GO:0004749">
    <property type="term" value="F:ribose phosphate diphosphokinase activity"/>
    <property type="evidence" value="ECO:0007669"/>
    <property type="project" value="UniProtKB-EC"/>
</dbReference>
<evidence type="ECO:0000259" key="10">
    <source>
        <dbReference type="Pfam" id="PF13793"/>
    </source>
</evidence>
<dbReference type="Gene3D" id="3.40.50.2020">
    <property type="match status" value="2"/>
</dbReference>
<dbReference type="SMART" id="SM01400">
    <property type="entry name" value="Pribosyltran_N"/>
    <property type="match status" value="1"/>
</dbReference>
<dbReference type="PANTHER" id="PTHR10210">
    <property type="entry name" value="RIBOSE-PHOSPHATE DIPHOSPHOKINASE FAMILY MEMBER"/>
    <property type="match status" value="1"/>
</dbReference>
<dbReference type="InterPro" id="IPR029057">
    <property type="entry name" value="PRTase-like"/>
</dbReference>
<dbReference type="Pfam" id="PF00156">
    <property type="entry name" value="Pribosyltran"/>
    <property type="match status" value="1"/>
</dbReference>
<keyword evidence="12" id="KW-1185">Reference proteome</keyword>
<dbReference type="RefSeq" id="WP_285272840.1">
    <property type="nucleotide sequence ID" value="NZ_JASNVW010000001.1"/>
</dbReference>
<accession>A0ABD4Z523</accession>
<dbReference type="Pfam" id="PF13793">
    <property type="entry name" value="Pribosyltran_N"/>
    <property type="match status" value="1"/>
</dbReference>
<dbReference type="InterPro" id="IPR029099">
    <property type="entry name" value="Pribosyltran_N"/>
</dbReference>
<gene>
    <name evidence="11" type="primary">prs</name>
    <name evidence="11" type="ORF">QPL79_00560</name>
</gene>
<evidence type="ECO:0000256" key="7">
    <source>
        <dbReference type="ARBA" id="ARBA00049535"/>
    </source>
</evidence>
<dbReference type="PANTHER" id="PTHR10210:SF32">
    <property type="entry name" value="RIBOSE-PHOSPHATE PYROPHOSPHOKINASE 2"/>
    <property type="match status" value="1"/>
</dbReference>
<organism evidence="11 12">
    <name type="scientific">Ignisphaera cupida</name>
    <dbReference type="NCBI Taxonomy" id="3050454"/>
    <lineage>
        <taxon>Archaea</taxon>
        <taxon>Thermoproteota</taxon>
        <taxon>Thermoprotei</taxon>
        <taxon>Desulfurococcales</taxon>
        <taxon>Desulfurococcaceae</taxon>
        <taxon>Ignisphaera</taxon>
    </lineage>
</organism>
<evidence type="ECO:0000256" key="8">
    <source>
        <dbReference type="RuleBase" id="RU004324"/>
    </source>
</evidence>
<dbReference type="Proteomes" id="UP001529235">
    <property type="component" value="Unassembled WGS sequence"/>
</dbReference>
<feature type="domain" description="Ribose-phosphate pyrophosphokinase N-terminal" evidence="10">
    <location>
        <begin position="10"/>
        <end position="113"/>
    </location>
</feature>
<dbReference type="InterPro" id="IPR000836">
    <property type="entry name" value="PRTase_dom"/>
</dbReference>
<evidence type="ECO:0000256" key="4">
    <source>
        <dbReference type="ARBA" id="ARBA00022741"/>
    </source>
</evidence>
<dbReference type="FunFam" id="3.40.50.2020:FF:000014">
    <property type="entry name" value="Ribose-phosphate pyrophosphokinase 1"/>
    <property type="match status" value="1"/>
</dbReference>
<keyword evidence="4" id="KW-0547">Nucleotide-binding</keyword>
<keyword evidence="5" id="KW-0418">Kinase</keyword>
<dbReference type="InterPro" id="IPR005946">
    <property type="entry name" value="Rib-P_diPkinase"/>
</dbReference>
<proteinExistence type="inferred from homology"/>
<comment type="catalytic activity">
    <reaction evidence="7">
        <text>D-ribose 5-phosphate + ATP = 5-phospho-alpha-D-ribose 1-diphosphate + AMP + H(+)</text>
        <dbReference type="Rhea" id="RHEA:15609"/>
        <dbReference type="ChEBI" id="CHEBI:15378"/>
        <dbReference type="ChEBI" id="CHEBI:30616"/>
        <dbReference type="ChEBI" id="CHEBI:58017"/>
        <dbReference type="ChEBI" id="CHEBI:78346"/>
        <dbReference type="ChEBI" id="CHEBI:456215"/>
        <dbReference type="EC" id="2.7.6.1"/>
    </reaction>
</comment>
<evidence type="ECO:0000313" key="11">
    <source>
        <dbReference type="EMBL" id="MDK6027859.1"/>
    </source>
</evidence>
<keyword evidence="6" id="KW-0067">ATP-binding</keyword>
<reference evidence="11 12" key="1">
    <citation type="submission" date="2023-05" db="EMBL/GenBank/DDBJ databases">
        <title>A new hyperthermophilic archaea 'Ignisphaera cupida' sp. nov. and description of the family 'Ignisphaeraceae' fam. nov.</title>
        <authorList>
            <person name="Podosokorskaya O.A."/>
            <person name="Elcheninov A.G."/>
            <person name="Klukina A."/>
            <person name="Merkel A.Y."/>
        </authorList>
    </citation>
    <scope>NUCLEOTIDE SEQUENCE [LARGE SCALE GENOMIC DNA]</scope>
    <source>
        <strain evidence="11 12">4213-co</strain>
    </source>
</reference>
<dbReference type="GO" id="GO:0009165">
    <property type="term" value="P:nucleotide biosynthetic process"/>
    <property type="evidence" value="ECO:0007669"/>
    <property type="project" value="UniProtKB-KW"/>
</dbReference>
<name>A0ABD4Z523_9CREN</name>
<evidence type="ECO:0000313" key="12">
    <source>
        <dbReference type="Proteomes" id="UP001529235"/>
    </source>
</evidence>
<evidence type="ECO:0000256" key="3">
    <source>
        <dbReference type="ARBA" id="ARBA00022727"/>
    </source>
</evidence>
<evidence type="ECO:0000256" key="1">
    <source>
        <dbReference type="ARBA" id="ARBA00013247"/>
    </source>
</evidence>
<dbReference type="EC" id="2.7.6.1" evidence="1"/>
<dbReference type="AlphaFoldDB" id="A0ABD4Z523"/>
<dbReference type="EMBL" id="JASNVW010000001">
    <property type="protein sequence ID" value="MDK6027859.1"/>
    <property type="molecule type" value="Genomic_DNA"/>
</dbReference>
<protein>
    <recommendedName>
        <fullName evidence="1">ribose-phosphate diphosphokinase</fullName>
        <ecNumber evidence="1">2.7.6.1</ecNumber>
    </recommendedName>
</protein>
<evidence type="ECO:0000259" key="9">
    <source>
        <dbReference type="Pfam" id="PF00156"/>
    </source>
</evidence>
<evidence type="ECO:0000256" key="2">
    <source>
        <dbReference type="ARBA" id="ARBA00022679"/>
    </source>
</evidence>
<comment type="similarity">
    <text evidence="8">Belongs to the ribose-phosphate pyrophosphokinase family.</text>
</comment>
<keyword evidence="3 8" id="KW-0545">Nucleotide biosynthesis</keyword>
<sequence length="295" mass="32582">MLLPLSGVPKSLASGLMKHCNLSIVDWVYKTFPDGEQYLRLLSDVEGKKIVVAQSLYPNQDSKVVELYLALEALQGLNASTPVVVIPYMAYARQDKRFLKGEPISVKAVYEPLKLFNVKKLVVVDMHSQSISNLISVDVANILPHAYMIKSAGVKIDFVLSPDKGALHRAENVAKTINVGFNYLDKFRDRVTGEIRVDLRELDVKNSNVAIVDDIISTGGTVAKACQILYNLGANKVYAVVTHALLSEKSLETLSKAGLTMLITSNSITHTIQLPQWVLVTDLSELICEEVRKIM</sequence>
<dbReference type="GO" id="GO:0005524">
    <property type="term" value="F:ATP binding"/>
    <property type="evidence" value="ECO:0007669"/>
    <property type="project" value="UniProtKB-KW"/>
</dbReference>
<dbReference type="CDD" id="cd06223">
    <property type="entry name" value="PRTases_typeI"/>
    <property type="match status" value="1"/>
</dbReference>